<dbReference type="PaxDb" id="2903-EOD07356"/>
<keyword evidence="3" id="KW-0406">Ion transport</keyword>
<dbReference type="PANTHER" id="PTHR45715">
    <property type="entry name" value="ATPASE H+-TRANSPORTING V1 SUBUNIT E1A-RELATED"/>
    <property type="match status" value="1"/>
</dbReference>
<dbReference type="Gene3D" id="6.10.250.1620">
    <property type="match status" value="1"/>
</dbReference>
<organism evidence="4 5">
    <name type="scientific">Emiliania huxleyi (strain CCMP1516)</name>
    <dbReference type="NCBI Taxonomy" id="280463"/>
    <lineage>
        <taxon>Eukaryota</taxon>
        <taxon>Haptista</taxon>
        <taxon>Haptophyta</taxon>
        <taxon>Prymnesiophyceae</taxon>
        <taxon>Isochrysidales</taxon>
        <taxon>Noelaerhabdaceae</taxon>
        <taxon>Emiliania</taxon>
    </lineage>
</organism>
<accession>A0A0D3I7X1</accession>
<comment type="similarity">
    <text evidence="1">Belongs to the V-ATPase E subunit family.</text>
</comment>
<dbReference type="GO" id="GO:0046961">
    <property type="term" value="F:proton-transporting ATPase activity, rotational mechanism"/>
    <property type="evidence" value="ECO:0007669"/>
    <property type="project" value="InterPro"/>
</dbReference>
<keyword evidence="5" id="KW-1185">Reference proteome</keyword>
<dbReference type="GO" id="GO:0033178">
    <property type="term" value="C:proton-transporting two-sector ATPase complex, catalytic domain"/>
    <property type="evidence" value="ECO:0007669"/>
    <property type="project" value="InterPro"/>
</dbReference>
<reference evidence="5" key="1">
    <citation type="journal article" date="2013" name="Nature">
        <title>Pan genome of the phytoplankton Emiliania underpins its global distribution.</title>
        <authorList>
            <person name="Read B.A."/>
            <person name="Kegel J."/>
            <person name="Klute M.J."/>
            <person name="Kuo A."/>
            <person name="Lefebvre S.C."/>
            <person name="Maumus F."/>
            <person name="Mayer C."/>
            <person name="Miller J."/>
            <person name="Monier A."/>
            <person name="Salamov A."/>
            <person name="Young J."/>
            <person name="Aguilar M."/>
            <person name="Claverie J.M."/>
            <person name="Frickenhaus S."/>
            <person name="Gonzalez K."/>
            <person name="Herman E.K."/>
            <person name="Lin Y.C."/>
            <person name="Napier J."/>
            <person name="Ogata H."/>
            <person name="Sarno A.F."/>
            <person name="Shmutz J."/>
            <person name="Schroeder D."/>
            <person name="de Vargas C."/>
            <person name="Verret F."/>
            <person name="von Dassow P."/>
            <person name="Valentin K."/>
            <person name="Van de Peer Y."/>
            <person name="Wheeler G."/>
            <person name="Dacks J.B."/>
            <person name="Delwiche C.F."/>
            <person name="Dyhrman S.T."/>
            <person name="Glockner G."/>
            <person name="John U."/>
            <person name="Richards T."/>
            <person name="Worden A.Z."/>
            <person name="Zhang X."/>
            <person name="Grigoriev I.V."/>
            <person name="Allen A.E."/>
            <person name="Bidle K."/>
            <person name="Borodovsky M."/>
            <person name="Bowler C."/>
            <person name="Brownlee C."/>
            <person name="Cock J.M."/>
            <person name="Elias M."/>
            <person name="Gladyshev V.N."/>
            <person name="Groth M."/>
            <person name="Guda C."/>
            <person name="Hadaegh A."/>
            <person name="Iglesias-Rodriguez M.D."/>
            <person name="Jenkins J."/>
            <person name="Jones B.M."/>
            <person name="Lawson T."/>
            <person name="Leese F."/>
            <person name="Lindquist E."/>
            <person name="Lobanov A."/>
            <person name="Lomsadze A."/>
            <person name="Malik S.B."/>
            <person name="Marsh M.E."/>
            <person name="Mackinder L."/>
            <person name="Mock T."/>
            <person name="Mueller-Roeber B."/>
            <person name="Pagarete A."/>
            <person name="Parker M."/>
            <person name="Probert I."/>
            <person name="Quesneville H."/>
            <person name="Raines C."/>
            <person name="Rensing S.A."/>
            <person name="Riano-Pachon D.M."/>
            <person name="Richier S."/>
            <person name="Rokitta S."/>
            <person name="Shiraiwa Y."/>
            <person name="Soanes D.M."/>
            <person name="van der Giezen M."/>
            <person name="Wahlund T.M."/>
            <person name="Williams B."/>
            <person name="Wilson W."/>
            <person name="Wolfe G."/>
            <person name="Wurch L.L."/>
        </authorList>
    </citation>
    <scope>NUCLEOTIDE SEQUENCE</scope>
</reference>
<evidence type="ECO:0008006" key="6">
    <source>
        <dbReference type="Google" id="ProtNLM"/>
    </source>
</evidence>
<keyword evidence="2" id="KW-0813">Transport</keyword>
<dbReference type="RefSeq" id="XP_005759785.1">
    <property type="nucleotide sequence ID" value="XM_005759728.1"/>
</dbReference>
<dbReference type="GeneID" id="17253461"/>
<evidence type="ECO:0000313" key="4">
    <source>
        <dbReference type="EnsemblProtists" id="EOD07356"/>
    </source>
</evidence>
<reference evidence="4" key="2">
    <citation type="submission" date="2024-10" db="UniProtKB">
        <authorList>
            <consortium name="EnsemblProtists"/>
        </authorList>
    </citation>
    <scope>IDENTIFICATION</scope>
</reference>
<proteinExistence type="inferred from homology"/>
<protein>
    <recommendedName>
        <fullName evidence="6">V-type proton ATPase subunit G</fullName>
    </recommendedName>
</protein>
<dbReference type="InterPro" id="IPR002842">
    <property type="entry name" value="ATPase_V1_Esu"/>
</dbReference>
<dbReference type="SUPFAM" id="SSF160527">
    <property type="entry name" value="V-type ATPase subunit E-like"/>
    <property type="match status" value="1"/>
</dbReference>
<evidence type="ECO:0000256" key="3">
    <source>
        <dbReference type="ARBA" id="ARBA00023065"/>
    </source>
</evidence>
<evidence type="ECO:0000256" key="1">
    <source>
        <dbReference type="ARBA" id="ARBA00005901"/>
    </source>
</evidence>
<dbReference type="HOGENOM" id="CLU_1581445_0_0_1"/>
<dbReference type="EnsemblProtists" id="EOD07356">
    <property type="protein sequence ID" value="EOD07356"/>
    <property type="gene ID" value="EMIHUDRAFT_433060"/>
</dbReference>
<dbReference type="Pfam" id="PF01991">
    <property type="entry name" value="vATP-synt_E"/>
    <property type="match status" value="2"/>
</dbReference>
<dbReference type="eggNOG" id="KOG1664">
    <property type="taxonomic scope" value="Eukaryota"/>
</dbReference>
<dbReference type="KEGG" id="ehx:EMIHUDRAFT_433060"/>
<dbReference type="STRING" id="2903.R1D8W8"/>
<evidence type="ECO:0000256" key="2">
    <source>
        <dbReference type="ARBA" id="ARBA00022448"/>
    </source>
</evidence>
<dbReference type="Proteomes" id="UP000013827">
    <property type="component" value="Unassembled WGS sequence"/>
</dbReference>
<name>A0A0D3I7X1_EMIH1</name>
<evidence type="ECO:0000313" key="5">
    <source>
        <dbReference type="Proteomes" id="UP000013827"/>
    </source>
</evidence>
<sequence>MNDVEINQQIKQMQQFIHQEAAEKASEIKLKAGEQRTRSSTLRSCGWSRFAAEKAKIRAEYERKEKQIEVQKRISQSNEKNVCSIGGQACTAAAAKYKARRHDWAAKNKDAAFASSIEVAWDSSPLAAGIGGVEVSGFGGKISLTNTLQSRLMLAYETRLPKLRAALFA</sequence>
<dbReference type="AlphaFoldDB" id="A0A0D3I7X1"/>